<accession>A0A399CT47</accession>
<protein>
    <submittedName>
        <fullName evidence="1">Uncharacterized protein</fullName>
    </submittedName>
</protein>
<proteinExistence type="predicted"/>
<organism evidence="1 2">
    <name type="scientific">Mariniphaga sediminis</name>
    <dbReference type="NCBI Taxonomy" id="1628158"/>
    <lineage>
        <taxon>Bacteria</taxon>
        <taxon>Pseudomonadati</taxon>
        <taxon>Bacteroidota</taxon>
        <taxon>Bacteroidia</taxon>
        <taxon>Marinilabiliales</taxon>
        <taxon>Prolixibacteraceae</taxon>
        <taxon>Mariniphaga</taxon>
    </lineage>
</organism>
<sequence>MLTNNPISMVNSIIYHRPNPLNLLKRKKQNSDSPDNYYFYPNDYLTNRLKIGILRYRKVILKTMITILAFGNNNKKLNELKNIVLNAFPNSQIEGTNEKEGFHVAMYKSPDIILMDIPLLPPPAAWNYAGM</sequence>
<keyword evidence="2" id="KW-1185">Reference proteome</keyword>
<comment type="caution">
    <text evidence="1">The sequence shown here is derived from an EMBL/GenBank/DDBJ whole genome shotgun (WGS) entry which is preliminary data.</text>
</comment>
<evidence type="ECO:0000313" key="1">
    <source>
        <dbReference type="EMBL" id="RIH62797.1"/>
    </source>
</evidence>
<dbReference type="Proteomes" id="UP000266441">
    <property type="component" value="Unassembled WGS sequence"/>
</dbReference>
<dbReference type="AlphaFoldDB" id="A0A399CT47"/>
<dbReference type="EMBL" id="QWET01000037">
    <property type="protein sequence ID" value="RIH62797.1"/>
    <property type="molecule type" value="Genomic_DNA"/>
</dbReference>
<evidence type="ECO:0000313" key="2">
    <source>
        <dbReference type="Proteomes" id="UP000266441"/>
    </source>
</evidence>
<gene>
    <name evidence="1" type="ORF">D1164_23115</name>
</gene>
<name>A0A399CT47_9BACT</name>
<reference evidence="1 2" key="1">
    <citation type="journal article" date="2015" name="Int. J. Syst. Evol. Microbiol.">
        <title>Mariniphaga sediminis sp. nov., isolated from coastal sediment.</title>
        <authorList>
            <person name="Wang F.Q."/>
            <person name="Shen Q.Y."/>
            <person name="Chen G.J."/>
            <person name="Du Z.J."/>
        </authorList>
    </citation>
    <scope>NUCLEOTIDE SEQUENCE [LARGE SCALE GENOMIC DNA]</scope>
    <source>
        <strain evidence="1 2">SY21</strain>
    </source>
</reference>